<reference evidence="2 3" key="1">
    <citation type="submission" date="2022-11" db="UniProtKB">
        <authorList>
            <consortium name="WormBaseParasite"/>
        </authorList>
    </citation>
    <scope>IDENTIFICATION</scope>
</reference>
<evidence type="ECO:0000313" key="1">
    <source>
        <dbReference type="Proteomes" id="UP000887569"/>
    </source>
</evidence>
<evidence type="ECO:0000313" key="3">
    <source>
        <dbReference type="WBParaSite" id="PgR083X_g034_t05"/>
    </source>
</evidence>
<accession>A0A915C328</accession>
<sequence length="114" mass="12504">MGRRYLLQNRCGMSQFLSAHTARSPCTFGCASPMKAVPKHVPPQLSSCTRATYLRACCCCTADNRLVTTPSLCLSSCAIKGYRCGYLSIICKYEMLNLSHSLNSLLLHSPDLGH</sequence>
<name>A0A915C328_PARUN</name>
<dbReference type="Proteomes" id="UP000887569">
    <property type="component" value="Unplaced"/>
</dbReference>
<dbReference type="WBParaSite" id="PgR083X_g034_t03">
    <property type="protein sequence ID" value="PgR083X_g034_t03"/>
    <property type="gene ID" value="PgR083X_g034"/>
</dbReference>
<protein>
    <submittedName>
        <fullName evidence="2 3">Uncharacterized protein</fullName>
    </submittedName>
</protein>
<dbReference type="WBParaSite" id="PgR083X_g034_t05">
    <property type="protein sequence ID" value="PgR083X_g034_t05"/>
    <property type="gene ID" value="PgR083X_g034"/>
</dbReference>
<organism evidence="1 3">
    <name type="scientific">Parascaris univalens</name>
    <name type="common">Nematode worm</name>
    <dbReference type="NCBI Taxonomy" id="6257"/>
    <lineage>
        <taxon>Eukaryota</taxon>
        <taxon>Metazoa</taxon>
        <taxon>Ecdysozoa</taxon>
        <taxon>Nematoda</taxon>
        <taxon>Chromadorea</taxon>
        <taxon>Rhabditida</taxon>
        <taxon>Spirurina</taxon>
        <taxon>Ascaridomorpha</taxon>
        <taxon>Ascaridoidea</taxon>
        <taxon>Ascarididae</taxon>
        <taxon>Parascaris</taxon>
    </lineage>
</organism>
<dbReference type="AlphaFoldDB" id="A0A915C328"/>
<keyword evidence="1" id="KW-1185">Reference proteome</keyword>
<proteinExistence type="predicted"/>
<evidence type="ECO:0000313" key="2">
    <source>
        <dbReference type="WBParaSite" id="PgR083X_g034_t03"/>
    </source>
</evidence>